<dbReference type="Proteomes" id="UP000478571">
    <property type="component" value="Unassembled WGS sequence"/>
</dbReference>
<dbReference type="AlphaFoldDB" id="A0A6L8LX06"/>
<feature type="signal peptide" evidence="1">
    <location>
        <begin position="1"/>
        <end position="17"/>
    </location>
</feature>
<sequence length="129" mass="14768">MKILSLLMCIFSYSVSAFPMEDIYKNLDITSFNSSLIPLREGGEKTFQDFNEKLPAPIFSEKSIVLDNDYWTYSLTVIKTSNNSGYHVCFKDKAKVGTYDSQKAMIIRKYDQYYVAINSSSNVCESYAK</sequence>
<reference evidence="2 3" key="1">
    <citation type="submission" date="2020-01" db="EMBL/GenBank/DDBJ databases">
        <title>Draft Genome Sequence of Vibrio sp. strain OCN044, Isolated from a Healthy Coral at Palmyra Atoll.</title>
        <authorList>
            <person name="Videau P."/>
            <person name="Loughran R."/>
            <person name="Esquivel A."/>
            <person name="Deadmond M."/>
            <person name="Paddock B.E."/>
            <person name="Saw J.H."/>
            <person name="Ushijima B."/>
        </authorList>
    </citation>
    <scope>NUCLEOTIDE SEQUENCE [LARGE SCALE GENOMIC DNA]</scope>
    <source>
        <strain evidence="2 3">OCN044</strain>
    </source>
</reference>
<comment type="caution">
    <text evidence="2">The sequence shown here is derived from an EMBL/GenBank/DDBJ whole genome shotgun (WGS) entry which is preliminary data.</text>
</comment>
<dbReference type="EMBL" id="WWEU01000003">
    <property type="protein sequence ID" value="MYM59696.1"/>
    <property type="molecule type" value="Genomic_DNA"/>
</dbReference>
<gene>
    <name evidence="2" type="ORF">GTG28_10730</name>
</gene>
<keyword evidence="3" id="KW-1185">Reference proteome</keyword>
<organism evidence="2 3">
    <name type="scientific">Vibrio tetraodonis subsp. pristinus</name>
    <dbReference type="NCBI Taxonomy" id="2695891"/>
    <lineage>
        <taxon>Bacteria</taxon>
        <taxon>Pseudomonadati</taxon>
        <taxon>Pseudomonadota</taxon>
        <taxon>Gammaproteobacteria</taxon>
        <taxon>Vibrionales</taxon>
        <taxon>Vibrionaceae</taxon>
        <taxon>Vibrio</taxon>
    </lineage>
</organism>
<dbReference type="RefSeq" id="WP_160929669.1">
    <property type="nucleotide sequence ID" value="NZ_WWEU01000003.1"/>
</dbReference>
<accession>A0A6L8LX06</accession>
<evidence type="ECO:0000313" key="3">
    <source>
        <dbReference type="Proteomes" id="UP000478571"/>
    </source>
</evidence>
<evidence type="ECO:0000313" key="2">
    <source>
        <dbReference type="EMBL" id="MYM59696.1"/>
    </source>
</evidence>
<protein>
    <recommendedName>
        <fullName evidence="4">Pesticin immunity protein</fullName>
    </recommendedName>
</protein>
<name>A0A6L8LX06_9VIBR</name>
<evidence type="ECO:0008006" key="4">
    <source>
        <dbReference type="Google" id="ProtNLM"/>
    </source>
</evidence>
<feature type="chain" id="PRO_5026770896" description="Pesticin immunity protein" evidence="1">
    <location>
        <begin position="18"/>
        <end position="129"/>
    </location>
</feature>
<proteinExistence type="predicted"/>
<keyword evidence="1" id="KW-0732">Signal</keyword>
<evidence type="ECO:0000256" key="1">
    <source>
        <dbReference type="SAM" id="SignalP"/>
    </source>
</evidence>